<dbReference type="PROSITE" id="PS51819">
    <property type="entry name" value="VOC"/>
    <property type="match status" value="1"/>
</dbReference>
<dbReference type="Proteomes" id="UP000829494">
    <property type="component" value="Chromosome"/>
</dbReference>
<accession>A0ABY3ZAW7</accession>
<dbReference type="RefSeq" id="WP_003986001.1">
    <property type="nucleotide sequence ID" value="NZ_CP043497.1"/>
</dbReference>
<name>A0ABY3ZAW7_STRRM</name>
<dbReference type="GeneID" id="66853939"/>
<dbReference type="PANTHER" id="PTHR35908">
    <property type="entry name" value="HYPOTHETICAL FUSION PROTEIN"/>
    <property type="match status" value="1"/>
</dbReference>
<protein>
    <submittedName>
        <fullName evidence="2">Glyoxalase-like domain protein</fullName>
    </submittedName>
</protein>
<dbReference type="Gene3D" id="3.10.180.10">
    <property type="entry name" value="2,3-Dihydroxybiphenyl 1,2-Dioxygenase, domain 1"/>
    <property type="match status" value="1"/>
</dbReference>
<organism evidence="2 3">
    <name type="scientific">Streptomyces rimosus subsp. rimosus</name>
    <dbReference type="NCBI Taxonomy" id="132474"/>
    <lineage>
        <taxon>Bacteria</taxon>
        <taxon>Bacillati</taxon>
        <taxon>Actinomycetota</taxon>
        <taxon>Actinomycetes</taxon>
        <taxon>Kitasatosporales</taxon>
        <taxon>Streptomycetaceae</taxon>
        <taxon>Streptomyces</taxon>
    </lineage>
</organism>
<dbReference type="Pfam" id="PF18029">
    <property type="entry name" value="Glyoxalase_6"/>
    <property type="match status" value="1"/>
</dbReference>
<dbReference type="InterPro" id="IPR037523">
    <property type="entry name" value="VOC_core"/>
</dbReference>
<evidence type="ECO:0000313" key="2">
    <source>
        <dbReference type="EMBL" id="UNZ06923.1"/>
    </source>
</evidence>
<keyword evidence="3" id="KW-1185">Reference proteome</keyword>
<feature type="domain" description="VOC" evidence="1">
    <location>
        <begin position="6"/>
        <end position="129"/>
    </location>
</feature>
<dbReference type="InterPro" id="IPR029068">
    <property type="entry name" value="Glyas_Bleomycin-R_OHBP_Dase"/>
</dbReference>
<dbReference type="PANTHER" id="PTHR35908:SF1">
    <property type="entry name" value="CONSERVED PROTEIN"/>
    <property type="match status" value="1"/>
</dbReference>
<evidence type="ECO:0000259" key="1">
    <source>
        <dbReference type="PROSITE" id="PS51819"/>
    </source>
</evidence>
<dbReference type="SUPFAM" id="SSF54593">
    <property type="entry name" value="Glyoxalase/Bleomycin resistance protein/Dihydroxybiphenyl dioxygenase"/>
    <property type="match status" value="1"/>
</dbReference>
<dbReference type="InterPro" id="IPR041581">
    <property type="entry name" value="Glyoxalase_6"/>
</dbReference>
<proteinExistence type="predicted"/>
<evidence type="ECO:0000313" key="3">
    <source>
        <dbReference type="Proteomes" id="UP000829494"/>
    </source>
</evidence>
<dbReference type="EMBL" id="CP094298">
    <property type="protein sequence ID" value="UNZ06923.1"/>
    <property type="molecule type" value="Genomic_DNA"/>
</dbReference>
<sequence length="142" mass="15851">MTALARVQCTALDCPDPLLLARFYAELLGGEINRPDSRWTADGDWVTLHTPTGTLLAFQRVPDHRPPRWPDPAHPQQSHLDFGVDDLEAAHQRVLEAGGTLLDTTHDAKPRGFRVYADPAGHPFCLVKELPEDRQHYPEGTV</sequence>
<gene>
    <name evidence="2" type="ORF">SRIMR7_32695</name>
</gene>
<reference evidence="2 3" key="1">
    <citation type="submission" date="2022-03" db="EMBL/GenBank/DDBJ databases">
        <title>Complete genome of Streptomyces rimosus ssp. rimosus R7 (=ATCC 10970).</title>
        <authorList>
            <person name="Beganovic S."/>
            <person name="Ruckert C."/>
            <person name="Busche T."/>
            <person name="Kalinowski J."/>
            <person name="Wittmann C."/>
        </authorList>
    </citation>
    <scope>NUCLEOTIDE SEQUENCE [LARGE SCALE GENOMIC DNA]</scope>
    <source>
        <strain evidence="2 3">R7</strain>
    </source>
</reference>